<dbReference type="PANTHER" id="PTHR11138:SF5">
    <property type="entry name" value="METHIONYL-TRNA FORMYLTRANSFERASE, MITOCHONDRIAL"/>
    <property type="match status" value="1"/>
</dbReference>
<accession>A0ABS2ZPA9</accession>
<sequence>MKYVLFIGSRVGFEALNLLVIENCDIHHVFIEKEHEHEYEKYYQRSIEKCKGLSINYSVNSIQSEIIDNLTQSLNDGHSINYIMSFGYRRIIPGSVVKMANIAAFGTHFSPLPRYRGFAPLNWVLINGETETAVNIFYLDKEVDNGDIVDKENVPISYDDDINTLFEKCIVTFRKVMRRIIPKLEKGKFDALIQDNEKATYTCARNPEDGLIKWEWNSTKIYNLTRALTYPFPGAFSFIDGRKIFIWSCEEYETPKYEGRIAGKVVKVVKEIGVVVLCGEGAVLIKDVQLENGERQTADNLIKSIRVTLG</sequence>
<dbReference type="SUPFAM" id="SSF50486">
    <property type="entry name" value="FMT C-terminal domain-like"/>
    <property type="match status" value="1"/>
</dbReference>
<feature type="domain" description="Formyl transferase C-terminal" evidence="2">
    <location>
        <begin position="207"/>
        <end position="304"/>
    </location>
</feature>
<evidence type="ECO:0000313" key="4">
    <source>
        <dbReference type="Proteomes" id="UP001296923"/>
    </source>
</evidence>
<evidence type="ECO:0000259" key="2">
    <source>
        <dbReference type="Pfam" id="PF02911"/>
    </source>
</evidence>
<dbReference type="RefSeq" id="WP_205725064.1">
    <property type="nucleotide sequence ID" value="NZ_JAFHKR010000038.1"/>
</dbReference>
<dbReference type="EMBL" id="JAFHKR010000038">
    <property type="protein sequence ID" value="MBN3554002.1"/>
    <property type="molecule type" value="Genomic_DNA"/>
</dbReference>
<dbReference type="PANTHER" id="PTHR11138">
    <property type="entry name" value="METHIONYL-TRNA FORMYLTRANSFERASE"/>
    <property type="match status" value="1"/>
</dbReference>
<dbReference type="Pfam" id="PF00551">
    <property type="entry name" value="Formyl_trans_N"/>
    <property type="match status" value="1"/>
</dbReference>
<protein>
    <submittedName>
        <fullName evidence="3">Methionyl-tRNA formyltransferase</fullName>
    </submittedName>
</protein>
<evidence type="ECO:0000259" key="1">
    <source>
        <dbReference type="Pfam" id="PF00551"/>
    </source>
</evidence>
<feature type="domain" description="Formyl transferase N-terminal" evidence="1">
    <location>
        <begin position="71"/>
        <end position="169"/>
    </location>
</feature>
<proteinExistence type="predicted"/>
<keyword evidence="4" id="KW-1185">Reference proteome</keyword>
<dbReference type="InterPro" id="IPR002376">
    <property type="entry name" value="Formyl_transf_N"/>
</dbReference>
<dbReference type="CDD" id="cd08702">
    <property type="entry name" value="Arna_FMT_C"/>
    <property type="match status" value="1"/>
</dbReference>
<dbReference type="InterPro" id="IPR005793">
    <property type="entry name" value="Formyl_trans_C"/>
</dbReference>
<gene>
    <name evidence="3" type="ORF">JYA63_06985</name>
</gene>
<name>A0ABS2ZPA9_9BACL</name>
<dbReference type="Pfam" id="PF02911">
    <property type="entry name" value="Formyl_trans_C"/>
    <property type="match status" value="1"/>
</dbReference>
<dbReference type="InterPro" id="IPR036477">
    <property type="entry name" value="Formyl_transf_N_sf"/>
</dbReference>
<dbReference type="Proteomes" id="UP001296923">
    <property type="component" value="Unassembled WGS sequence"/>
</dbReference>
<dbReference type="SUPFAM" id="SSF53328">
    <property type="entry name" value="Formyltransferase"/>
    <property type="match status" value="1"/>
</dbReference>
<dbReference type="Gene3D" id="3.40.50.12230">
    <property type="match status" value="1"/>
</dbReference>
<evidence type="ECO:0000313" key="3">
    <source>
        <dbReference type="EMBL" id="MBN3554002.1"/>
    </source>
</evidence>
<reference evidence="3 4" key="1">
    <citation type="submission" date="2021-01" db="EMBL/GenBank/DDBJ databases">
        <title>Genome Sequencing of Type Strains.</title>
        <authorList>
            <person name="Lemaire J.F."/>
            <person name="Inderbitzin P."/>
            <person name="Collins S.B."/>
            <person name="Wespe N."/>
            <person name="Knight-Connoni V."/>
        </authorList>
    </citation>
    <scope>NUCLEOTIDE SEQUENCE [LARGE SCALE GENOMIC DNA]</scope>
    <source>
        <strain evidence="3 4">DSM 23009</strain>
    </source>
</reference>
<comment type="caution">
    <text evidence="3">The sequence shown here is derived from an EMBL/GenBank/DDBJ whole genome shotgun (WGS) entry which is preliminary data.</text>
</comment>
<dbReference type="InterPro" id="IPR011034">
    <property type="entry name" value="Formyl_transferase-like_C_sf"/>
</dbReference>
<organism evidence="3 4">
    <name type="scientific">Fictibacillus nanhaiensis</name>
    <dbReference type="NCBI Taxonomy" id="742169"/>
    <lineage>
        <taxon>Bacteria</taxon>
        <taxon>Bacillati</taxon>
        <taxon>Bacillota</taxon>
        <taxon>Bacilli</taxon>
        <taxon>Bacillales</taxon>
        <taxon>Fictibacillaceae</taxon>
        <taxon>Fictibacillus</taxon>
    </lineage>
</organism>